<name>A0A7G1HXK9_9BACT</name>
<gene>
    <name evidence="5" type="ORF">Cop2CBH44_27130</name>
</gene>
<protein>
    <submittedName>
        <fullName evidence="5">Uncharacterized protein</fullName>
    </submittedName>
</protein>
<dbReference type="InterPro" id="IPR026444">
    <property type="entry name" value="Secre_tail"/>
</dbReference>
<dbReference type="InterPro" id="IPR011050">
    <property type="entry name" value="Pectin_lyase_fold/virulence"/>
</dbReference>
<dbReference type="GO" id="GO:0004650">
    <property type="term" value="F:polygalacturonase activity"/>
    <property type="evidence" value="ECO:0007669"/>
    <property type="project" value="InterPro"/>
</dbReference>
<dbReference type="RefSeq" id="WP_246469126.1">
    <property type="nucleotide sequence ID" value="NZ_AP023322.1"/>
</dbReference>
<keyword evidence="6" id="KW-1185">Reference proteome</keyword>
<dbReference type="Proteomes" id="UP000594042">
    <property type="component" value="Chromosome"/>
</dbReference>
<accession>A0A7G1HXK9</accession>
<dbReference type="AlphaFoldDB" id="A0A7G1HXK9"/>
<dbReference type="InterPro" id="IPR012334">
    <property type="entry name" value="Pectin_lyas_fold"/>
</dbReference>
<comment type="similarity">
    <text evidence="1 4">Belongs to the glycosyl hydrolase 28 family.</text>
</comment>
<keyword evidence="3 4" id="KW-0326">Glycosidase</keyword>
<reference evidence="6" key="1">
    <citation type="submission" date="2020-07" db="EMBL/GenBank/DDBJ databases">
        <title>Complete genome sequencing of Coprobacter sp. strain 2CBH44.</title>
        <authorList>
            <person name="Sakamoto M."/>
            <person name="Murakami T."/>
            <person name="Mori H."/>
        </authorList>
    </citation>
    <scope>NUCLEOTIDE SEQUENCE [LARGE SCALE GENOMIC DNA]</scope>
    <source>
        <strain evidence="6">2CBH44</strain>
    </source>
</reference>
<sequence length="660" mass="74605">MMTMRNNTKFLVLFIFLLGIFGGLRAEETMGDLRAILDAQKGNDCVIDIPKGTYVLDLKDGKGPYVFSYRKNVKIKGNGSTIICNFQNQAFSFDHCENMTFSDLTIDYDPVCSTQGTILSMSADAKTLQVEIHEGYPMINPETEQDRVHIFDKDTRELVWDFYTNQITDPIKFLDGRKIEINLAMPKPRVYEVGDYIVFNNIPKGYKGHCMILNYCKNMTMSNVTMYDSPQFHFAEHYCENTHYYRCVIDRRKNDPRFPIDRLRPGIADGIHSKHATIGPTIEECTILYTNDDPIAINGNFYPVSSVDADYKQLYVLTRDGSLGDFMLKQNENLVVVSNNGVRRGEAKANRVRFSTPPTSAEVKKCLSYFRDIKDTRYINKAVIQFSDEEWEKVKTVAPGDVLYSTDRLGSGFKVINCTIGHVPGRGILIKSVNGKIQNNRITNTGAGAIIIGPEFNWMEAGLSENLEISGNYIETCMWRQNLKRSQCAAISVVLEASNGDLGRAGGLRNIIIHRNTIKDCPMPCVFLNGIDGGYFYKNTIEPATWMRDHGQNFLIPNTKPYVTKYVSNIITDEDPLTSIDEVKSTGEQEILIDASGRVSLKGHQGEPVKMRIFDMVGKQISEDDFTELSTVSLNELGQGIYIIHLICNNRNFSKKYSVF</sequence>
<dbReference type="SUPFAM" id="SSF51126">
    <property type="entry name" value="Pectin lyase-like"/>
    <property type="match status" value="1"/>
</dbReference>
<proteinExistence type="inferred from homology"/>
<dbReference type="SMART" id="SM00710">
    <property type="entry name" value="PbH1"/>
    <property type="match status" value="4"/>
</dbReference>
<evidence type="ECO:0000256" key="2">
    <source>
        <dbReference type="ARBA" id="ARBA00022801"/>
    </source>
</evidence>
<dbReference type="Gene3D" id="2.160.20.10">
    <property type="entry name" value="Single-stranded right-handed beta-helix, Pectin lyase-like"/>
    <property type="match status" value="3"/>
</dbReference>
<dbReference type="Pfam" id="PF00295">
    <property type="entry name" value="Glyco_hydro_28"/>
    <property type="match status" value="1"/>
</dbReference>
<evidence type="ECO:0000313" key="6">
    <source>
        <dbReference type="Proteomes" id="UP000594042"/>
    </source>
</evidence>
<dbReference type="NCBIfam" id="TIGR04183">
    <property type="entry name" value="Por_Secre_tail"/>
    <property type="match status" value="1"/>
</dbReference>
<dbReference type="InterPro" id="IPR000743">
    <property type="entry name" value="Glyco_hydro_28"/>
</dbReference>
<dbReference type="KEGG" id="copr:Cop2CBH44_27130"/>
<evidence type="ECO:0000256" key="4">
    <source>
        <dbReference type="RuleBase" id="RU361169"/>
    </source>
</evidence>
<evidence type="ECO:0000313" key="5">
    <source>
        <dbReference type="EMBL" id="BCI64360.1"/>
    </source>
</evidence>
<keyword evidence="2 4" id="KW-0378">Hydrolase</keyword>
<dbReference type="GO" id="GO:0005975">
    <property type="term" value="P:carbohydrate metabolic process"/>
    <property type="evidence" value="ECO:0007669"/>
    <property type="project" value="InterPro"/>
</dbReference>
<evidence type="ECO:0000256" key="3">
    <source>
        <dbReference type="ARBA" id="ARBA00023295"/>
    </source>
</evidence>
<organism evidence="5 6">
    <name type="scientific">Coprobacter secundus subsp. similis</name>
    <dbReference type="NCBI Taxonomy" id="2751153"/>
    <lineage>
        <taxon>Bacteria</taxon>
        <taxon>Pseudomonadati</taxon>
        <taxon>Bacteroidota</taxon>
        <taxon>Bacteroidia</taxon>
        <taxon>Bacteroidales</taxon>
        <taxon>Barnesiellaceae</taxon>
        <taxon>Coprobacter</taxon>
    </lineage>
</organism>
<evidence type="ECO:0000256" key="1">
    <source>
        <dbReference type="ARBA" id="ARBA00008834"/>
    </source>
</evidence>
<dbReference type="EMBL" id="AP023322">
    <property type="protein sequence ID" value="BCI64360.1"/>
    <property type="molecule type" value="Genomic_DNA"/>
</dbReference>
<dbReference type="InterPro" id="IPR006626">
    <property type="entry name" value="PbH1"/>
</dbReference>